<comment type="caution">
    <text evidence="1">The sequence shown here is derived from an EMBL/GenBank/DDBJ whole genome shotgun (WGS) entry which is preliminary data.</text>
</comment>
<evidence type="ECO:0000313" key="2">
    <source>
        <dbReference type="Proteomes" id="UP000663873"/>
    </source>
</evidence>
<feature type="non-terminal residue" evidence="1">
    <location>
        <position position="1"/>
    </location>
</feature>
<keyword evidence="2" id="KW-1185">Reference proteome</keyword>
<protein>
    <submittedName>
        <fullName evidence="1">Uncharacterized protein</fullName>
    </submittedName>
</protein>
<reference evidence="1" key="1">
    <citation type="submission" date="2021-02" db="EMBL/GenBank/DDBJ databases">
        <authorList>
            <person name="Nowell W R."/>
        </authorList>
    </citation>
    <scope>NUCLEOTIDE SEQUENCE</scope>
</reference>
<dbReference type="EMBL" id="CAJOBP010000212">
    <property type="protein sequence ID" value="CAF4142354.1"/>
    <property type="molecule type" value="Genomic_DNA"/>
</dbReference>
<gene>
    <name evidence="1" type="ORF">UJA718_LOCUS2973</name>
</gene>
<name>A0A819XYR2_9BILA</name>
<evidence type="ECO:0000313" key="1">
    <source>
        <dbReference type="EMBL" id="CAF4142354.1"/>
    </source>
</evidence>
<dbReference type="Proteomes" id="UP000663873">
    <property type="component" value="Unassembled WGS sequence"/>
</dbReference>
<organism evidence="1 2">
    <name type="scientific">Rotaria socialis</name>
    <dbReference type="NCBI Taxonomy" id="392032"/>
    <lineage>
        <taxon>Eukaryota</taxon>
        <taxon>Metazoa</taxon>
        <taxon>Spiralia</taxon>
        <taxon>Gnathifera</taxon>
        <taxon>Rotifera</taxon>
        <taxon>Eurotatoria</taxon>
        <taxon>Bdelloidea</taxon>
        <taxon>Philodinida</taxon>
        <taxon>Philodinidae</taxon>
        <taxon>Rotaria</taxon>
    </lineage>
</organism>
<dbReference type="AlphaFoldDB" id="A0A819XYR2"/>
<accession>A0A819XYR2</accession>
<proteinExistence type="predicted"/>
<sequence>ETSFSAWSLLQTDIGLLSFNGSFRLRDGRIGVYGIGIDDLPYYTTMNPVTHSFEPIKLATTFE</sequence>